<comment type="caution">
    <text evidence="1">The sequence shown here is derived from an EMBL/GenBank/DDBJ whole genome shotgun (WGS) entry which is preliminary data.</text>
</comment>
<reference evidence="1 2" key="1">
    <citation type="submission" date="2022-08" db="EMBL/GenBank/DDBJ databases">
        <title>YIM 101645 draft genome.</title>
        <authorList>
            <person name="Chen X."/>
        </authorList>
    </citation>
    <scope>NUCLEOTIDE SEQUENCE [LARGE SCALE GENOMIC DNA]</scope>
    <source>
        <strain evidence="1 2">YIM 101645</strain>
    </source>
</reference>
<evidence type="ECO:0000313" key="2">
    <source>
        <dbReference type="Proteomes" id="UP001205965"/>
    </source>
</evidence>
<protein>
    <submittedName>
        <fullName evidence="1">Ferredoxin</fullName>
    </submittedName>
</protein>
<keyword evidence="2" id="KW-1185">Reference proteome</keyword>
<dbReference type="Gene3D" id="3.30.70.20">
    <property type="match status" value="1"/>
</dbReference>
<dbReference type="Proteomes" id="UP001205965">
    <property type="component" value="Unassembled WGS sequence"/>
</dbReference>
<evidence type="ECO:0000313" key="1">
    <source>
        <dbReference type="EMBL" id="MCS5480293.1"/>
    </source>
</evidence>
<gene>
    <name evidence="1" type="ORF">NYP18_11570</name>
</gene>
<proteinExistence type="predicted"/>
<organism evidence="1 2">
    <name type="scientific">Corynebacterium lemuris</name>
    <dbReference type="NCBI Taxonomy" id="1859292"/>
    <lineage>
        <taxon>Bacteria</taxon>
        <taxon>Bacillati</taxon>
        <taxon>Actinomycetota</taxon>
        <taxon>Actinomycetes</taxon>
        <taxon>Mycobacteriales</taxon>
        <taxon>Corynebacteriaceae</taxon>
        <taxon>Corynebacterium</taxon>
    </lineage>
</organism>
<dbReference type="RefSeq" id="WP_259428355.1">
    <property type="nucleotide sequence ID" value="NZ_JANWTC010000009.1"/>
</dbReference>
<dbReference type="SUPFAM" id="SSF54862">
    <property type="entry name" value="4Fe-4S ferredoxins"/>
    <property type="match status" value="1"/>
</dbReference>
<dbReference type="EMBL" id="JANWTC010000009">
    <property type="protein sequence ID" value="MCS5480293.1"/>
    <property type="molecule type" value="Genomic_DNA"/>
</dbReference>
<accession>A0ABT2FYI3</accession>
<sequence length="74" mass="8106">MRVFANYDTCVASGNCGRLAPAVFRNLTEHDGFVSLVTDHPPAAEWPAVRQAQQLCPSGTIFLDETSREEGTPR</sequence>
<dbReference type="Pfam" id="PF13370">
    <property type="entry name" value="Fer4_13"/>
    <property type="match status" value="1"/>
</dbReference>
<name>A0ABT2FYI3_9CORY</name>